<gene>
    <name evidence="3" type="ORF">HDK90DRAFT_72962</name>
</gene>
<comment type="caution">
    <text evidence="3">The sequence shown here is derived from an EMBL/GenBank/DDBJ whole genome shotgun (WGS) entry which is preliminary data.</text>
</comment>
<accession>A0ABR1YDF0</accession>
<sequence>MLVTVLTLLCSLPRHVLLLLAHLSIIQKQTPSSTFGDPESQSPPPRLTSNNATQKSRTPTQVTPAPRPAALHETMLTRLNCICSASESATARDAACERTTYVPVFPISRHSVLCLLSCMCLCVLHVGMHACKPRRGAARRIRYGLEANAEPIVDLTTREKGTVDKDATSFLPSNHLRAYSLFLNRWRDRADAAPPPTALQ</sequence>
<feature type="signal peptide" evidence="2">
    <location>
        <begin position="1"/>
        <end position="18"/>
    </location>
</feature>
<dbReference type="Proteomes" id="UP001492380">
    <property type="component" value="Unassembled WGS sequence"/>
</dbReference>
<organism evidence="3 4">
    <name type="scientific">Phyllosticta capitalensis</name>
    <dbReference type="NCBI Taxonomy" id="121624"/>
    <lineage>
        <taxon>Eukaryota</taxon>
        <taxon>Fungi</taxon>
        <taxon>Dikarya</taxon>
        <taxon>Ascomycota</taxon>
        <taxon>Pezizomycotina</taxon>
        <taxon>Dothideomycetes</taxon>
        <taxon>Dothideomycetes incertae sedis</taxon>
        <taxon>Botryosphaeriales</taxon>
        <taxon>Phyllostictaceae</taxon>
        <taxon>Phyllosticta</taxon>
    </lineage>
</organism>
<keyword evidence="4" id="KW-1185">Reference proteome</keyword>
<dbReference type="EMBL" id="JBBWRZ010000011">
    <property type="protein sequence ID" value="KAK8226016.1"/>
    <property type="molecule type" value="Genomic_DNA"/>
</dbReference>
<evidence type="ECO:0000313" key="3">
    <source>
        <dbReference type="EMBL" id="KAK8226016.1"/>
    </source>
</evidence>
<evidence type="ECO:0000256" key="2">
    <source>
        <dbReference type="SAM" id="SignalP"/>
    </source>
</evidence>
<feature type="compositionally biased region" description="Polar residues" evidence="1">
    <location>
        <begin position="47"/>
        <end position="63"/>
    </location>
</feature>
<feature type="chain" id="PRO_5046539474" description="Secreted protein" evidence="2">
    <location>
        <begin position="19"/>
        <end position="200"/>
    </location>
</feature>
<name>A0ABR1YDF0_9PEZI</name>
<reference evidence="3 4" key="1">
    <citation type="submission" date="2024-04" db="EMBL/GenBank/DDBJ databases">
        <title>Phyllosticta paracitricarpa is synonymous to the EU quarantine fungus P. citricarpa based on phylogenomic analyses.</title>
        <authorList>
            <consortium name="Lawrence Berkeley National Laboratory"/>
            <person name="Van Ingen-Buijs V.A."/>
            <person name="Van Westerhoven A.C."/>
            <person name="Haridas S."/>
            <person name="Skiadas P."/>
            <person name="Martin F."/>
            <person name="Groenewald J.Z."/>
            <person name="Crous P.W."/>
            <person name="Seidl M.F."/>
        </authorList>
    </citation>
    <scope>NUCLEOTIDE SEQUENCE [LARGE SCALE GENOMIC DNA]</scope>
    <source>
        <strain evidence="3 4">CBS 123374</strain>
    </source>
</reference>
<keyword evidence="2" id="KW-0732">Signal</keyword>
<evidence type="ECO:0000256" key="1">
    <source>
        <dbReference type="SAM" id="MobiDB-lite"/>
    </source>
</evidence>
<evidence type="ECO:0000313" key="4">
    <source>
        <dbReference type="Proteomes" id="UP001492380"/>
    </source>
</evidence>
<protein>
    <recommendedName>
        <fullName evidence="5">Secreted protein</fullName>
    </recommendedName>
</protein>
<evidence type="ECO:0008006" key="5">
    <source>
        <dbReference type="Google" id="ProtNLM"/>
    </source>
</evidence>
<proteinExistence type="predicted"/>
<feature type="region of interest" description="Disordered" evidence="1">
    <location>
        <begin position="32"/>
        <end position="67"/>
    </location>
</feature>